<dbReference type="PANTHER" id="PTHR11422">
    <property type="entry name" value="T-CELL SURFACE GLYCOPROTEIN CD4"/>
    <property type="match status" value="1"/>
</dbReference>
<feature type="domain" description="Ig-like" evidence="3">
    <location>
        <begin position="131"/>
        <end position="211"/>
    </location>
</feature>
<evidence type="ECO:0000256" key="2">
    <source>
        <dbReference type="SAM" id="SignalP"/>
    </source>
</evidence>
<accession>A0A6G1QL29</accession>
<keyword evidence="2" id="KW-0732">Signal</keyword>
<dbReference type="AlphaFoldDB" id="A0A6G1QL29"/>
<dbReference type="GO" id="GO:1990782">
    <property type="term" value="F:protein tyrosine kinase binding"/>
    <property type="evidence" value="ECO:0007669"/>
    <property type="project" value="TreeGrafter"/>
</dbReference>
<feature type="signal peptide" evidence="2">
    <location>
        <begin position="1"/>
        <end position="24"/>
    </location>
</feature>
<protein>
    <submittedName>
        <fullName evidence="4">Myomodulin neuropeptides GLQMLRL-amide QIPMLRL-amide</fullName>
    </submittedName>
</protein>
<dbReference type="InterPro" id="IPR007110">
    <property type="entry name" value="Ig-like_dom"/>
</dbReference>
<reference evidence="5" key="2">
    <citation type="submission" date="2019-02" db="EMBL/GenBank/DDBJ databases">
        <title>Opniocepnalus argus Var Kimnra genome.</title>
        <authorList>
            <person name="Zhou C."/>
            <person name="Xiao S."/>
        </authorList>
    </citation>
    <scope>NUCLEOTIDE SEQUENCE [LARGE SCALE GENOMIC DNA]</scope>
</reference>
<dbReference type="InterPro" id="IPR036179">
    <property type="entry name" value="Ig-like_dom_sf"/>
</dbReference>
<dbReference type="PROSITE" id="PS50835">
    <property type="entry name" value="IG_LIKE"/>
    <property type="match status" value="2"/>
</dbReference>
<dbReference type="SUPFAM" id="SSF48726">
    <property type="entry name" value="Immunoglobulin"/>
    <property type="match status" value="2"/>
</dbReference>
<dbReference type="EMBL" id="CM015729">
    <property type="protein sequence ID" value="KAF3703174.1"/>
    <property type="molecule type" value="Genomic_DNA"/>
</dbReference>
<evidence type="ECO:0000259" key="3">
    <source>
        <dbReference type="PROSITE" id="PS50835"/>
    </source>
</evidence>
<dbReference type="GO" id="GO:0035723">
    <property type="term" value="P:interleukin-15-mediated signaling pathway"/>
    <property type="evidence" value="ECO:0007669"/>
    <property type="project" value="TreeGrafter"/>
</dbReference>
<evidence type="ECO:0000313" key="4">
    <source>
        <dbReference type="EMBL" id="KAF3703174.1"/>
    </source>
</evidence>
<dbReference type="Gene3D" id="2.60.40.10">
    <property type="entry name" value="Immunoglobulins"/>
    <property type="match status" value="1"/>
</dbReference>
<dbReference type="Proteomes" id="UP000503349">
    <property type="component" value="Chromosome 18"/>
</dbReference>
<dbReference type="GO" id="GO:0009897">
    <property type="term" value="C:external side of plasma membrane"/>
    <property type="evidence" value="ECO:0007669"/>
    <property type="project" value="TreeGrafter"/>
</dbReference>
<gene>
    <name evidence="4" type="ORF">EXN66_Car018862</name>
</gene>
<dbReference type="InterPro" id="IPR013106">
    <property type="entry name" value="Ig_V-set"/>
</dbReference>
<evidence type="ECO:0000313" key="5">
    <source>
        <dbReference type="Proteomes" id="UP000503349"/>
    </source>
</evidence>
<dbReference type="GO" id="GO:0070374">
    <property type="term" value="P:positive regulation of ERK1 and ERK2 cascade"/>
    <property type="evidence" value="ECO:0007669"/>
    <property type="project" value="TreeGrafter"/>
</dbReference>
<dbReference type="SMART" id="SM00409">
    <property type="entry name" value="IG"/>
    <property type="match status" value="2"/>
</dbReference>
<dbReference type="InterPro" id="IPR013783">
    <property type="entry name" value="Ig-like_fold"/>
</dbReference>
<proteinExistence type="predicted"/>
<dbReference type="GO" id="GO:0042289">
    <property type="term" value="F:MHC class II protein binding"/>
    <property type="evidence" value="ECO:0007669"/>
    <property type="project" value="TreeGrafter"/>
</dbReference>
<feature type="compositionally biased region" description="Polar residues" evidence="1">
    <location>
        <begin position="226"/>
        <end position="342"/>
    </location>
</feature>
<dbReference type="Pfam" id="PF07686">
    <property type="entry name" value="V-set"/>
    <property type="match status" value="1"/>
</dbReference>
<dbReference type="GO" id="GO:0045121">
    <property type="term" value="C:membrane raft"/>
    <property type="evidence" value="ECO:0007669"/>
    <property type="project" value="TreeGrafter"/>
</dbReference>
<dbReference type="PANTHER" id="PTHR11422:SF5">
    <property type="entry name" value="DIVERSE IMMUNOGLOBULIN DOMAIN-CONTAINING PROTEIN 1.1 ISOFORM X1-RELATED"/>
    <property type="match status" value="1"/>
</dbReference>
<dbReference type="GO" id="GO:0007218">
    <property type="term" value="P:neuropeptide signaling pathway"/>
    <property type="evidence" value="ECO:0007669"/>
    <property type="project" value="UniProtKB-KW"/>
</dbReference>
<keyword evidence="4" id="KW-0527">Neuropeptide</keyword>
<feature type="region of interest" description="Disordered" evidence="1">
    <location>
        <begin position="210"/>
        <end position="353"/>
    </location>
</feature>
<name>A0A6G1QL29_CHAAH</name>
<sequence length="353" mass="37655">MTGLRWNKSSFFLMLLLHFTAVTGQYVSFTVKDGEDVTLPCNNVKNNQDKCSGTTWSLSALRTSQLDLILYGKISENAKVRSDRLSLTENCSLVIKKVTDEDGGLYMCQQSGSGTDQVYLSVVTMTEHQVSNTVTLSCSVTPRPECRHTVKWLFEGKDEEKQNLQLRTSQSNCSATVTFLTSSTEKSKSEKLFKCEVTEIHSSQVQQFTFNHQTSGDKQGDGAKEATTSTAGKQPPTTSTAGKQPPTTSTAGKQPPTTSTEGKQPPTTSTAGKQPPTTSTAGKQPPTTSTAGKQPPTTSTAGKQPPTTSTAGKQPPTTSTAGKQPPTTSTASPGDGPSNPTTAGGGFPLWHWF</sequence>
<reference evidence="4 5" key="1">
    <citation type="submission" date="2019-02" db="EMBL/GenBank/DDBJ databases">
        <title>Opniocepnalus argus genome.</title>
        <authorList>
            <person name="Zhou C."/>
            <person name="Xiao S."/>
        </authorList>
    </citation>
    <scope>NUCLEOTIDE SEQUENCE [LARGE SCALE GENOMIC DNA]</scope>
    <source>
        <strain evidence="4">OARG1902GOOAL</strain>
        <tissue evidence="4">Muscle</tissue>
    </source>
</reference>
<feature type="domain" description="Ig-like" evidence="3">
    <location>
        <begin position="20"/>
        <end position="121"/>
    </location>
</feature>
<evidence type="ECO:0000256" key="1">
    <source>
        <dbReference type="SAM" id="MobiDB-lite"/>
    </source>
</evidence>
<feature type="chain" id="PRO_5026145581" evidence="2">
    <location>
        <begin position="25"/>
        <end position="353"/>
    </location>
</feature>
<keyword evidence="5" id="KW-1185">Reference proteome</keyword>
<organism evidence="4 5">
    <name type="scientific">Channa argus</name>
    <name type="common">Northern snakehead</name>
    <name type="synonym">Ophicephalus argus</name>
    <dbReference type="NCBI Taxonomy" id="215402"/>
    <lineage>
        <taxon>Eukaryota</taxon>
        <taxon>Metazoa</taxon>
        <taxon>Chordata</taxon>
        <taxon>Craniata</taxon>
        <taxon>Vertebrata</taxon>
        <taxon>Euteleostomi</taxon>
        <taxon>Actinopterygii</taxon>
        <taxon>Neopterygii</taxon>
        <taxon>Teleostei</taxon>
        <taxon>Neoteleostei</taxon>
        <taxon>Acanthomorphata</taxon>
        <taxon>Anabantaria</taxon>
        <taxon>Anabantiformes</taxon>
        <taxon>Channoidei</taxon>
        <taxon>Channidae</taxon>
        <taxon>Channa</taxon>
    </lineage>
</organism>
<dbReference type="GO" id="GO:0042110">
    <property type="term" value="P:T cell activation"/>
    <property type="evidence" value="ECO:0007669"/>
    <property type="project" value="TreeGrafter"/>
</dbReference>
<dbReference type="InterPro" id="IPR003599">
    <property type="entry name" value="Ig_sub"/>
</dbReference>